<protein>
    <recommendedName>
        <fullName evidence="6">Probable ATP-binding protein YheS</fullName>
    </recommendedName>
</protein>
<reference evidence="8 9" key="1">
    <citation type="submission" date="2019-09" db="EMBL/GenBank/DDBJ databases">
        <title>Identification of Malikia spinosa a prominent benzene-, toluene-, and ethylbenzene-degrading bacterium: enrichment, isolation and whole genome sequencing.</title>
        <authorList>
            <person name="Tancsics A."/>
            <person name="Revesz F."/>
            <person name="Kriszt B."/>
        </authorList>
    </citation>
    <scope>NUCLEOTIDE SEQUENCE [LARGE SCALE GENOMIC DNA]</scope>
    <source>
        <strain evidence="8 9">AB6</strain>
    </source>
</reference>
<dbReference type="PROSITE" id="PS00211">
    <property type="entry name" value="ABC_TRANSPORTER_1"/>
    <property type="match status" value="2"/>
</dbReference>
<dbReference type="AlphaFoldDB" id="A0A7C9IZD0"/>
<dbReference type="InterPro" id="IPR032781">
    <property type="entry name" value="ABC_tran_Xtn"/>
</dbReference>
<accession>A0A7C9IZD0</accession>
<keyword evidence="3" id="KW-0547">Nucleotide-binding</keyword>
<dbReference type="EMBL" id="VYSB01000031">
    <property type="protein sequence ID" value="MYZ53853.1"/>
    <property type="molecule type" value="Genomic_DNA"/>
</dbReference>
<dbReference type="InterPro" id="IPR027417">
    <property type="entry name" value="P-loop_NTPase"/>
</dbReference>
<dbReference type="CDD" id="cd03221">
    <property type="entry name" value="ABCF_EF-3"/>
    <property type="match status" value="2"/>
</dbReference>
<evidence type="ECO:0000259" key="7">
    <source>
        <dbReference type="PROSITE" id="PS50893"/>
    </source>
</evidence>
<evidence type="ECO:0000313" key="8">
    <source>
        <dbReference type="EMBL" id="MYZ53853.1"/>
    </source>
</evidence>
<comment type="caution">
    <text evidence="8">The sequence shown here is derived from an EMBL/GenBank/DDBJ whole genome shotgun (WGS) entry which is preliminary data.</text>
</comment>
<dbReference type="RefSeq" id="WP_161126351.1">
    <property type="nucleotide sequence ID" value="NZ_VYSB01000031.1"/>
</dbReference>
<dbReference type="PANTHER" id="PTHR19211:SF14">
    <property type="entry name" value="ATP-BINDING CASSETTE SUB-FAMILY F MEMBER 1"/>
    <property type="match status" value="1"/>
</dbReference>
<evidence type="ECO:0000256" key="4">
    <source>
        <dbReference type="ARBA" id="ARBA00022840"/>
    </source>
</evidence>
<comment type="similarity">
    <text evidence="5">Belongs to the ABC transporter superfamily. ABCF family. YheS subfamily.</text>
</comment>
<dbReference type="Gene3D" id="1.10.287.380">
    <property type="entry name" value="Valyl-tRNA synthetase, C-terminal domain"/>
    <property type="match status" value="1"/>
</dbReference>
<dbReference type="InterPro" id="IPR017871">
    <property type="entry name" value="ABC_transporter-like_CS"/>
</dbReference>
<dbReference type="GO" id="GO:0016887">
    <property type="term" value="F:ATP hydrolysis activity"/>
    <property type="evidence" value="ECO:0007669"/>
    <property type="project" value="InterPro"/>
</dbReference>
<evidence type="ECO:0000313" key="9">
    <source>
        <dbReference type="Proteomes" id="UP000481947"/>
    </source>
</evidence>
<dbReference type="InterPro" id="IPR037118">
    <property type="entry name" value="Val-tRNA_synth_C_sf"/>
</dbReference>
<dbReference type="FunFam" id="3.40.50.300:FF:002053">
    <property type="entry name" value="ABC transporter ATP-binding protein"/>
    <property type="match status" value="1"/>
</dbReference>
<dbReference type="FunFam" id="3.40.50.300:FF:000011">
    <property type="entry name" value="Putative ABC transporter ATP-binding component"/>
    <property type="match status" value="1"/>
</dbReference>
<dbReference type="Proteomes" id="UP000481947">
    <property type="component" value="Unassembled WGS sequence"/>
</dbReference>
<evidence type="ECO:0000256" key="6">
    <source>
        <dbReference type="ARBA" id="ARBA00069073"/>
    </source>
</evidence>
<keyword evidence="1" id="KW-1003">Cell membrane</keyword>
<evidence type="ECO:0000256" key="3">
    <source>
        <dbReference type="ARBA" id="ARBA00022741"/>
    </source>
</evidence>
<dbReference type="GO" id="GO:0005524">
    <property type="term" value="F:ATP binding"/>
    <property type="evidence" value="ECO:0007669"/>
    <property type="project" value="UniProtKB-KW"/>
</dbReference>
<sequence>MITLRNVTLRRGTKVVLDQANATINPGEKVGLVGRNGAGKSSLFALLQGKLHEDGGEFSWPRQWQLAQVSQDMPETDQPCTEFVIDGDTRLAAARAAVELAEASDDGEAMAHAYTDLHDAGAHDAPARAQALLLGLGFQVNEVDRPVNSFSGGWRMRLQLARALMCPSDLLMLDEPTNHLDLDALVWLESWLKRYAGTMVVISHDREFLDAITSVTLHIDNAKITRYGGNYSRFEDMRAEALSQQQASFSRQQDKIAHLQKFIARFKAKASKAKQAQSRVKALERMEKIGPVLADAEFTFEFQEPAQLPNPMLSLREASFGYRAEDGSATTIVHDVTRSVLAGQRLGILGANGQGKSTFVKTVARDLALLTGELTEGKGLNIGYFAQQELDVLRPDDTPLEHMIRLARDLSAAGALSGQGTREQDLRNFLGRFQFSGDMVQQAVGSMSGGEKARLVLCMIVWQRPNLLLLDEPTNHLDLATREALAMALNEFEGTVMLVSHDRALLRSVCDEFWLVSHGGIEPFDGDLDDYQRYLLDMAKQKREAVQAAQRAPAVKAVKDEPVAAAAVVSPKPVAAAPVAAASAPAPAVNPADQRRLEAQRRQQLAQKLKPHKKALADLDQRMASLQTEGAALQQKLLSALPPAELAQIGKRLKGIEDETAAAELRWLELSEQIEAIEQSEAE</sequence>
<dbReference type="PANTHER" id="PTHR19211">
    <property type="entry name" value="ATP-BINDING TRANSPORT PROTEIN-RELATED"/>
    <property type="match status" value="1"/>
</dbReference>
<keyword evidence="4 8" id="KW-0067">ATP-binding</keyword>
<evidence type="ECO:0000256" key="5">
    <source>
        <dbReference type="ARBA" id="ARBA00061571"/>
    </source>
</evidence>
<evidence type="ECO:0000256" key="2">
    <source>
        <dbReference type="ARBA" id="ARBA00022737"/>
    </source>
</evidence>
<dbReference type="InterPro" id="IPR003593">
    <property type="entry name" value="AAA+_ATPase"/>
</dbReference>
<dbReference type="PROSITE" id="PS50893">
    <property type="entry name" value="ABC_TRANSPORTER_2"/>
    <property type="match status" value="2"/>
</dbReference>
<evidence type="ECO:0000256" key="1">
    <source>
        <dbReference type="ARBA" id="ARBA00022475"/>
    </source>
</evidence>
<proteinExistence type="inferred from homology"/>
<organism evidence="8 9">
    <name type="scientific">Malikia spinosa</name>
    <dbReference type="NCBI Taxonomy" id="86180"/>
    <lineage>
        <taxon>Bacteria</taxon>
        <taxon>Pseudomonadati</taxon>
        <taxon>Pseudomonadota</taxon>
        <taxon>Betaproteobacteria</taxon>
        <taxon>Burkholderiales</taxon>
        <taxon>Comamonadaceae</taxon>
        <taxon>Malikia</taxon>
    </lineage>
</organism>
<dbReference type="SUPFAM" id="SSF52540">
    <property type="entry name" value="P-loop containing nucleoside triphosphate hydrolases"/>
    <property type="match status" value="2"/>
</dbReference>
<name>A0A7C9IZD0_9BURK</name>
<keyword evidence="1" id="KW-0472">Membrane</keyword>
<dbReference type="Gene3D" id="3.40.50.300">
    <property type="entry name" value="P-loop containing nucleotide triphosphate hydrolases"/>
    <property type="match status" value="2"/>
</dbReference>
<dbReference type="Pfam" id="PF12848">
    <property type="entry name" value="ABC_tran_Xtn"/>
    <property type="match status" value="1"/>
</dbReference>
<dbReference type="Pfam" id="PF00005">
    <property type="entry name" value="ABC_tran"/>
    <property type="match status" value="2"/>
</dbReference>
<feature type="domain" description="ABC transporter" evidence="7">
    <location>
        <begin position="2"/>
        <end position="246"/>
    </location>
</feature>
<dbReference type="InterPro" id="IPR003439">
    <property type="entry name" value="ABC_transporter-like_ATP-bd"/>
</dbReference>
<dbReference type="InterPro" id="IPR050611">
    <property type="entry name" value="ABCF"/>
</dbReference>
<feature type="domain" description="ABC transporter" evidence="7">
    <location>
        <begin position="315"/>
        <end position="543"/>
    </location>
</feature>
<gene>
    <name evidence="8" type="ORF">F5985_17410</name>
</gene>
<dbReference type="SMART" id="SM00382">
    <property type="entry name" value="AAA"/>
    <property type="match status" value="2"/>
</dbReference>
<keyword evidence="2" id="KW-0677">Repeat</keyword>